<dbReference type="Proteomes" id="UP000245362">
    <property type="component" value="Unassembled WGS sequence"/>
</dbReference>
<sequence>MAKEWTHADLCKKAVGWLKRSYSAGGCGCPNAFSEVQSGSNGGEIVDAIGIKTAEGTETIVVEVKVSRSDFLADRKKPFRVEPEKGMGNYRYYMCPEGLISVDDLPPKWGLLHVGSRGKVTVLSGHKNGQKQDWYFNCNRDAEMGMASLLLAKAGDFEVLNGVNRLNQRLENENIKLRKKLDDLERTSRHEEIIRGLDELSTTIKPIPRAKIL</sequence>
<proteinExistence type="predicted"/>
<dbReference type="RefSeq" id="WP_109318027.1">
    <property type="nucleotide sequence ID" value="NZ_QFWT01000001.1"/>
</dbReference>
<organism evidence="2 3">
    <name type="scientific">Vibrio albus</name>
    <dbReference type="NCBI Taxonomy" id="2200953"/>
    <lineage>
        <taxon>Bacteria</taxon>
        <taxon>Pseudomonadati</taxon>
        <taxon>Pseudomonadota</taxon>
        <taxon>Gammaproteobacteria</taxon>
        <taxon>Vibrionales</taxon>
        <taxon>Vibrionaceae</taxon>
        <taxon>Vibrio</taxon>
    </lineage>
</organism>
<name>A0A2U3BDM5_9VIBR</name>
<evidence type="ECO:0000313" key="2">
    <source>
        <dbReference type="EMBL" id="PWI34873.1"/>
    </source>
</evidence>
<keyword evidence="3" id="KW-1185">Reference proteome</keyword>
<evidence type="ECO:0000256" key="1">
    <source>
        <dbReference type="SAM" id="Coils"/>
    </source>
</evidence>
<keyword evidence="1" id="KW-0175">Coiled coil</keyword>
<dbReference type="OrthoDB" id="198812at2"/>
<comment type="caution">
    <text evidence="2">The sequence shown here is derived from an EMBL/GenBank/DDBJ whole genome shotgun (WGS) entry which is preliminary data.</text>
</comment>
<reference evidence="2 3" key="1">
    <citation type="submission" date="2018-05" db="EMBL/GenBank/DDBJ databases">
        <title>Vibrio limimaris sp. nov., isolated from marine sediment.</title>
        <authorList>
            <person name="Li C.-M."/>
        </authorList>
    </citation>
    <scope>NUCLEOTIDE SEQUENCE [LARGE SCALE GENOMIC DNA]</scope>
    <source>
        <strain evidence="2 3">E4404</strain>
    </source>
</reference>
<feature type="coiled-coil region" evidence="1">
    <location>
        <begin position="160"/>
        <end position="187"/>
    </location>
</feature>
<protein>
    <submittedName>
        <fullName evidence="2">Adenylosuccinate synthase</fullName>
    </submittedName>
</protein>
<accession>A0A2U3BDM5</accession>
<gene>
    <name evidence="2" type="ORF">DI392_00910</name>
</gene>
<dbReference type="EMBL" id="QFWT01000001">
    <property type="protein sequence ID" value="PWI34873.1"/>
    <property type="molecule type" value="Genomic_DNA"/>
</dbReference>
<dbReference type="AlphaFoldDB" id="A0A2U3BDM5"/>
<evidence type="ECO:0000313" key="3">
    <source>
        <dbReference type="Proteomes" id="UP000245362"/>
    </source>
</evidence>